<feature type="transmembrane region" description="Helical" evidence="5">
    <location>
        <begin position="107"/>
        <end position="125"/>
    </location>
</feature>
<keyword evidence="2 5" id="KW-0812">Transmembrane</keyword>
<feature type="transmembrane region" description="Helical" evidence="5">
    <location>
        <begin position="245"/>
        <end position="268"/>
    </location>
</feature>
<evidence type="ECO:0000256" key="3">
    <source>
        <dbReference type="ARBA" id="ARBA00022989"/>
    </source>
</evidence>
<dbReference type="Pfam" id="PF10292">
    <property type="entry name" value="7TM_GPCR_Srab"/>
    <property type="match status" value="1"/>
</dbReference>
<dbReference type="CTD" id="9798460"/>
<dbReference type="FunCoup" id="E3NJR8">
    <property type="interactions" value="16"/>
</dbReference>
<keyword evidence="7" id="KW-1185">Reference proteome</keyword>
<feature type="transmembrane region" description="Helical" evidence="5">
    <location>
        <begin position="54"/>
        <end position="75"/>
    </location>
</feature>
<evidence type="ECO:0000256" key="2">
    <source>
        <dbReference type="ARBA" id="ARBA00022692"/>
    </source>
</evidence>
<protein>
    <submittedName>
        <fullName evidence="6">CRE-SRAB-24 protein</fullName>
    </submittedName>
</protein>
<dbReference type="eggNOG" id="ENOG502TGZQ">
    <property type="taxonomic scope" value="Eukaryota"/>
</dbReference>
<reference evidence="6" key="1">
    <citation type="submission" date="2007-07" db="EMBL/GenBank/DDBJ databases">
        <title>PCAP assembly of the Caenorhabditis remanei genome.</title>
        <authorList>
            <consortium name="The Caenorhabditis remanei Sequencing Consortium"/>
            <person name="Wilson R.K."/>
        </authorList>
    </citation>
    <scope>NUCLEOTIDE SEQUENCE [LARGE SCALE GENOMIC DNA]</scope>
    <source>
        <strain evidence="6">PB4641</strain>
    </source>
</reference>
<organism evidence="7">
    <name type="scientific">Caenorhabditis remanei</name>
    <name type="common">Caenorhabditis vulgaris</name>
    <dbReference type="NCBI Taxonomy" id="31234"/>
    <lineage>
        <taxon>Eukaryota</taxon>
        <taxon>Metazoa</taxon>
        <taxon>Ecdysozoa</taxon>
        <taxon>Nematoda</taxon>
        <taxon>Chromadorea</taxon>
        <taxon>Rhabditida</taxon>
        <taxon>Rhabditina</taxon>
        <taxon>Rhabditomorpha</taxon>
        <taxon>Rhabditoidea</taxon>
        <taxon>Rhabditidae</taxon>
        <taxon>Peloderinae</taxon>
        <taxon>Caenorhabditis</taxon>
    </lineage>
</organism>
<accession>E3NJR8</accession>
<sequence>MRMSLNCDLMKDIAQFPPLSALLLSFLLMSVLILPLMGWLIVRIAKNQLYHLNTRILLIVHCSGIFVHCLDRLFLHSSDLYNWHVVMYETSSCDIISTSERCFSLRLFLNIGMFLAIYTMPTLVLERCLATSRVSTYQTNRTAWTWLLIFQVCLATWFLGLIYSQTTFGGTAIYCIAAREAVPFNMLLAFSMSIIVQTVSYSGFRYLLYKNKKLKASLQKRGSALTKRYQVEESLRSLETISVPIHMMFFFEVFHSLSSFLFLNFNALMPRHWYYFWMELSACLPEYAIAFFVAFVLQEKKIERKGKTSLRREMEVNPDHYFDQYNRSWTTGQTLKF</sequence>
<dbReference type="STRING" id="31234.E3NJR8"/>
<dbReference type="PANTHER" id="PTHR46561:SF2">
    <property type="entry name" value="G_PROTEIN_RECEP_F1_2 DOMAIN-CONTAINING PROTEIN"/>
    <property type="match status" value="1"/>
</dbReference>
<gene>
    <name evidence="6" type="primary">Cre-srab-24</name>
    <name evidence="6" type="ORF">CRE_15760</name>
</gene>
<dbReference type="InterPro" id="IPR019408">
    <property type="entry name" value="7TM_GPCR_serpentine_rcpt_Srab"/>
</dbReference>
<evidence type="ECO:0000256" key="4">
    <source>
        <dbReference type="ARBA" id="ARBA00023136"/>
    </source>
</evidence>
<dbReference type="InParanoid" id="E3NJR8"/>
<evidence type="ECO:0000313" key="7">
    <source>
        <dbReference type="Proteomes" id="UP000008281"/>
    </source>
</evidence>
<feature type="transmembrane region" description="Helical" evidence="5">
    <location>
        <begin position="20"/>
        <end position="42"/>
    </location>
</feature>
<feature type="transmembrane region" description="Helical" evidence="5">
    <location>
        <begin position="274"/>
        <end position="297"/>
    </location>
</feature>
<dbReference type="AlphaFoldDB" id="E3NJR8"/>
<dbReference type="OrthoDB" id="5794855at2759"/>
<dbReference type="GO" id="GO:0016020">
    <property type="term" value="C:membrane"/>
    <property type="evidence" value="ECO:0007669"/>
    <property type="project" value="UniProtKB-SubCell"/>
</dbReference>
<evidence type="ECO:0000313" key="6">
    <source>
        <dbReference type="EMBL" id="EFP01121.1"/>
    </source>
</evidence>
<dbReference type="Proteomes" id="UP000008281">
    <property type="component" value="Unassembled WGS sequence"/>
</dbReference>
<dbReference type="GeneID" id="9798460"/>
<evidence type="ECO:0000256" key="5">
    <source>
        <dbReference type="SAM" id="Phobius"/>
    </source>
</evidence>
<name>E3NJR8_CAERE</name>
<dbReference type="OMA" id="NRTAWTW"/>
<dbReference type="PANTHER" id="PTHR46561">
    <property type="entry name" value="SERPENTINE RECEPTOR, CLASS AB (CLASS A-LIKE)-RELATED"/>
    <property type="match status" value="1"/>
</dbReference>
<keyword evidence="3 5" id="KW-1133">Transmembrane helix</keyword>
<feature type="transmembrane region" description="Helical" evidence="5">
    <location>
        <begin position="146"/>
        <end position="164"/>
    </location>
</feature>
<dbReference type="HOGENOM" id="CLU_070163_1_0_1"/>
<evidence type="ECO:0000256" key="1">
    <source>
        <dbReference type="ARBA" id="ARBA00004141"/>
    </source>
</evidence>
<feature type="transmembrane region" description="Helical" evidence="5">
    <location>
        <begin position="184"/>
        <end position="208"/>
    </location>
</feature>
<dbReference type="EMBL" id="DS268754">
    <property type="protein sequence ID" value="EFP01121.1"/>
    <property type="molecule type" value="Genomic_DNA"/>
</dbReference>
<dbReference type="KEGG" id="crq:GCK72_013037"/>
<comment type="subcellular location">
    <subcellularLocation>
        <location evidence="1">Membrane</location>
        <topology evidence="1">Multi-pass membrane protein</topology>
    </subcellularLocation>
</comment>
<dbReference type="RefSeq" id="XP_003091353.2">
    <property type="nucleotide sequence ID" value="XM_003091305.2"/>
</dbReference>
<keyword evidence="4 5" id="KW-0472">Membrane</keyword>
<dbReference type="InterPro" id="IPR053286">
    <property type="entry name" value="Nematode_rcpt-like_srab"/>
</dbReference>
<proteinExistence type="predicted"/>